<dbReference type="Proteomes" id="UP000886520">
    <property type="component" value="Chromosome 10"/>
</dbReference>
<reference evidence="2" key="1">
    <citation type="submission" date="2021-01" db="EMBL/GenBank/DDBJ databases">
        <title>Adiantum capillus-veneris genome.</title>
        <authorList>
            <person name="Fang Y."/>
            <person name="Liao Q."/>
        </authorList>
    </citation>
    <scope>NUCLEOTIDE SEQUENCE</scope>
    <source>
        <strain evidence="2">H3</strain>
        <tissue evidence="2">Leaf</tissue>
    </source>
</reference>
<dbReference type="OrthoDB" id="10606408at2759"/>
<sequence length="535" mass="60217">MGIEEPPPTSPLPPSTSPDQPIPSNNIAIEEPPPLQLASTSVQQPISPPNTPPPISPSTSAQQPISPPNMVAPPPISQSSSPQPSPAVPMRIPMPPPSTSATNHLDKIFNTRYEFPGVQLKRSKKDKPTYQVEIKVKGSVPPRNINFGCYDSLEKAKRAYNYGAYVMHEFETVELPYFSLEENHDLESSCPGELRTKLYDAVLQKDTKGIKELRQNIRAYIDKCNCANDGADLLAKVHKYWQEKDQKQGKAQGLLKGVLEQVIQNDNQPRVENDKSTPHVLSLQSHDNHHVSAKPKAKRQRSSNKTTFWIEENTIKGPDYPDLPLHYYGIRAHCGGVGVHEFPPQKDLRGNYVCPCFFNHNFNAWSKRVISNWPKCPLPSSEDEKREFGKEIDTLRDEENRHIAKHILKALGMTTKVDFDLLNDVREVYNYECNECLPDYYTGPLPMGFLDIEGNAFFMPNDIPPIEGAHPPIVQAQQAPNIEIHDLQTFQTSNGFNALLSQQVDYQQQLSGSHMEVDPDAWMWTETNPVVDHPT</sequence>
<evidence type="ECO:0000313" key="3">
    <source>
        <dbReference type="Proteomes" id="UP000886520"/>
    </source>
</evidence>
<feature type="compositionally biased region" description="Pro residues" evidence="1">
    <location>
        <begin position="1"/>
        <end position="16"/>
    </location>
</feature>
<feature type="compositionally biased region" description="Pro residues" evidence="1">
    <location>
        <begin position="46"/>
        <end position="56"/>
    </location>
</feature>
<feature type="compositionally biased region" description="Pro residues" evidence="1">
    <location>
        <begin position="83"/>
        <end position="98"/>
    </location>
</feature>
<dbReference type="AlphaFoldDB" id="A0A9D4UW99"/>
<proteinExistence type="predicted"/>
<organism evidence="2 3">
    <name type="scientific">Adiantum capillus-veneris</name>
    <name type="common">Maidenhair fern</name>
    <dbReference type="NCBI Taxonomy" id="13818"/>
    <lineage>
        <taxon>Eukaryota</taxon>
        <taxon>Viridiplantae</taxon>
        <taxon>Streptophyta</taxon>
        <taxon>Embryophyta</taxon>
        <taxon>Tracheophyta</taxon>
        <taxon>Polypodiopsida</taxon>
        <taxon>Polypodiidae</taxon>
        <taxon>Polypodiales</taxon>
        <taxon>Pteridineae</taxon>
        <taxon>Pteridaceae</taxon>
        <taxon>Vittarioideae</taxon>
        <taxon>Adiantum</taxon>
    </lineage>
</organism>
<comment type="caution">
    <text evidence="2">The sequence shown here is derived from an EMBL/GenBank/DDBJ whole genome shotgun (WGS) entry which is preliminary data.</text>
</comment>
<protein>
    <submittedName>
        <fullName evidence="2">Uncharacterized protein</fullName>
    </submittedName>
</protein>
<feature type="region of interest" description="Disordered" evidence="1">
    <location>
        <begin position="283"/>
        <end position="304"/>
    </location>
</feature>
<feature type="compositionally biased region" description="Pro residues" evidence="1">
    <location>
        <begin position="65"/>
        <end position="76"/>
    </location>
</feature>
<evidence type="ECO:0000313" key="2">
    <source>
        <dbReference type="EMBL" id="KAI5074607.1"/>
    </source>
</evidence>
<evidence type="ECO:0000256" key="1">
    <source>
        <dbReference type="SAM" id="MobiDB-lite"/>
    </source>
</evidence>
<accession>A0A9D4UW99</accession>
<dbReference type="EMBL" id="JABFUD020000010">
    <property type="protein sequence ID" value="KAI5074607.1"/>
    <property type="molecule type" value="Genomic_DNA"/>
</dbReference>
<feature type="compositionally biased region" description="Basic residues" evidence="1">
    <location>
        <begin position="291"/>
        <end position="302"/>
    </location>
</feature>
<name>A0A9D4UW99_ADICA</name>
<feature type="region of interest" description="Disordered" evidence="1">
    <location>
        <begin position="1"/>
        <end position="99"/>
    </location>
</feature>
<keyword evidence="3" id="KW-1185">Reference proteome</keyword>
<gene>
    <name evidence="2" type="ORF">GOP47_0010568</name>
</gene>